<dbReference type="VEuPathDB" id="FungiDB:CHGG_04786"/>
<evidence type="ECO:0000313" key="3">
    <source>
        <dbReference type="Proteomes" id="UP000001056"/>
    </source>
</evidence>
<dbReference type="OrthoDB" id="10507919at2759"/>
<dbReference type="GeneID" id="4391678"/>
<feature type="compositionally biased region" description="Polar residues" evidence="1">
    <location>
        <begin position="1"/>
        <end position="11"/>
    </location>
</feature>
<dbReference type="HOGENOM" id="CLU_1586275_0_0_1"/>
<protein>
    <submittedName>
        <fullName evidence="2">Uncharacterized protein</fullName>
    </submittedName>
</protein>
<keyword evidence="3" id="KW-1185">Reference proteome</keyword>
<dbReference type="InParanoid" id="Q2H0B0"/>
<reference evidence="3" key="1">
    <citation type="journal article" date="2015" name="Genome Announc.">
        <title>Draft genome sequence of the cellulolytic fungus Chaetomium globosum.</title>
        <authorList>
            <person name="Cuomo C.A."/>
            <person name="Untereiner W.A."/>
            <person name="Ma L.-J."/>
            <person name="Grabherr M."/>
            <person name="Birren B.W."/>
        </authorList>
    </citation>
    <scope>NUCLEOTIDE SEQUENCE [LARGE SCALE GENOMIC DNA]</scope>
    <source>
        <strain evidence="3">ATCC 6205 / CBS 148.51 / DSM 1962 / NBRC 6347 / NRRL 1970</strain>
    </source>
</reference>
<dbReference type="AlphaFoldDB" id="Q2H0B0"/>
<evidence type="ECO:0000256" key="1">
    <source>
        <dbReference type="SAM" id="MobiDB-lite"/>
    </source>
</evidence>
<dbReference type="RefSeq" id="XP_001224000.1">
    <property type="nucleotide sequence ID" value="XM_001223999.1"/>
</dbReference>
<name>Q2H0B0_CHAGB</name>
<feature type="region of interest" description="Disordered" evidence="1">
    <location>
        <begin position="1"/>
        <end position="81"/>
    </location>
</feature>
<sequence length="168" mass="18144">MWGGRQVTSDDSPADDQQRVWDGGGACQSSWQNLSQGGGVGEEGAGDQKPVRVHRQVNSSKPSSVQPSSSQPRFSFLPVTPDQGGSARVAYQADHSMTTSFARVLVSIINGRGLDLRNARMRPETAAIARRGAARWATCANPELRLASPGVVVCRLTSWRRESPQTRL</sequence>
<evidence type="ECO:0000313" key="2">
    <source>
        <dbReference type="EMBL" id="EAQ88167.1"/>
    </source>
</evidence>
<proteinExistence type="predicted"/>
<gene>
    <name evidence="2" type="ORF">CHGG_04786</name>
</gene>
<feature type="compositionally biased region" description="Low complexity" evidence="1">
    <location>
        <begin position="56"/>
        <end position="72"/>
    </location>
</feature>
<organism evidence="2 3">
    <name type="scientific">Chaetomium globosum (strain ATCC 6205 / CBS 148.51 / DSM 1962 / NBRC 6347 / NRRL 1970)</name>
    <name type="common">Soil fungus</name>
    <dbReference type="NCBI Taxonomy" id="306901"/>
    <lineage>
        <taxon>Eukaryota</taxon>
        <taxon>Fungi</taxon>
        <taxon>Dikarya</taxon>
        <taxon>Ascomycota</taxon>
        <taxon>Pezizomycotina</taxon>
        <taxon>Sordariomycetes</taxon>
        <taxon>Sordariomycetidae</taxon>
        <taxon>Sordariales</taxon>
        <taxon>Chaetomiaceae</taxon>
        <taxon>Chaetomium</taxon>
    </lineage>
</organism>
<dbReference type="Proteomes" id="UP000001056">
    <property type="component" value="Unassembled WGS sequence"/>
</dbReference>
<dbReference type="EMBL" id="CH408032">
    <property type="protein sequence ID" value="EAQ88167.1"/>
    <property type="molecule type" value="Genomic_DNA"/>
</dbReference>
<accession>Q2H0B0</accession>